<feature type="signal peptide" evidence="2">
    <location>
        <begin position="1"/>
        <end position="19"/>
    </location>
</feature>
<evidence type="ECO:0000256" key="2">
    <source>
        <dbReference type="SAM" id="SignalP"/>
    </source>
</evidence>
<dbReference type="GO" id="GO:0017057">
    <property type="term" value="F:6-phosphogluconolactonase activity"/>
    <property type="evidence" value="ECO:0007669"/>
    <property type="project" value="TreeGrafter"/>
</dbReference>
<keyword evidence="2" id="KW-0732">Signal</keyword>
<gene>
    <name evidence="3" type="ORF">AB675_11155</name>
</gene>
<reference evidence="3 4" key="1">
    <citation type="submission" date="2015-06" db="EMBL/GenBank/DDBJ databases">
        <title>Draft genome of the ant-associated black yeast Phialophora attae CBS 131958.</title>
        <authorList>
            <person name="Moreno L.F."/>
            <person name="Stielow B.J."/>
            <person name="de Hoog S."/>
            <person name="Vicente V.A."/>
            <person name="Weiss V.A."/>
            <person name="de Vries M."/>
            <person name="Cruz L.M."/>
            <person name="Souza E.M."/>
        </authorList>
    </citation>
    <scope>NUCLEOTIDE SEQUENCE [LARGE SCALE GENOMIC DNA]</scope>
    <source>
        <strain evidence="3 4">CBS 131958</strain>
    </source>
</reference>
<name>A0A0N1GYN6_9EURO</name>
<protein>
    <submittedName>
        <fullName evidence="3">Carboxy-cis,cis-muconate cyclase</fullName>
    </submittedName>
</protein>
<proteinExistence type="inferred from homology"/>
<dbReference type="EMBL" id="LFJN01000036">
    <property type="protein sequence ID" value="KPI35855.1"/>
    <property type="molecule type" value="Genomic_DNA"/>
</dbReference>
<dbReference type="GeneID" id="28731857"/>
<dbReference type="PANTHER" id="PTHR30344">
    <property type="entry name" value="6-PHOSPHOGLUCONOLACTONASE-RELATED"/>
    <property type="match status" value="1"/>
</dbReference>
<dbReference type="Pfam" id="PF10282">
    <property type="entry name" value="Lactonase"/>
    <property type="match status" value="1"/>
</dbReference>
<dbReference type="Gene3D" id="2.130.10.10">
    <property type="entry name" value="YVTN repeat-like/Quinoprotein amine dehydrogenase"/>
    <property type="match status" value="1"/>
</dbReference>
<dbReference type="OrthoDB" id="1715191at2759"/>
<dbReference type="AlphaFoldDB" id="A0A0N1GYN6"/>
<feature type="chain" id="PRO_5005872917" evidence="2">
    <location>
        <begin position="20"/>
        <end position="390"/>
    </location>
</feature>
<evidence type="ECO:0000313" key="3">
    <source>
        <dbReference type="EMBL" id="KPI35855.1"/>
    </source>
</evidence>
<accession>A0A0N1GYN6</accession>
<keyword evidence="4" id="KW-1185">Reference proteome</keyword>
<dbReference type="Proteomes" id="UP000038010">
    <property type="component" value="Unassembled WGS sequence"/>
</dbReference>
<organism evidence="3 4">
    <name type="scientific">Cyphellophora attinorum</name>
    <dbReference type="NCBI Taxonomy" id="1664694"/>
    <lineage>
        <taxon>Eukaryota</taxon>
        <taxon>Fungi</taxon>
        <taxon>Dikarya</taxon>
        <taxon>Ascomycota</taxon>
        <taxon>Pezizomycotina</taxon>
        <taxon>Eurotiomycetes</taxon>
        <taxon>Chaetothyriomycetidae</taxon>
        <taxon>Chaetothyriales</taxon>
        <taxon>Cyphellophoraceae</taxon>
        <taxon>Cyphellophora</taxon>
    </lineage>
</organism>
<evidence type="ECO:0000313" key="4">
    <source>
        <dbReference type="Proteomes" id="UP000038010"/>
    </source>
</evidence>
<dbReference type="SUPFAM" id="SSF75011">
    <property type="entry name" value="3-carboxy-cis,cis-mucoante lactonizing enzyme"/>
    <property type="match status" value="1"/>
</dbReference>
<dbReference type="VEuPathDB" id="FungiDB:AB675_11155"/>
<dbReference type="InterPro" id="IPR015943">
    <property type="entry name" value="WD40/YVTN_repeat-like_dom_sf"/>
</dbReference>
<dbReference type="InterPro" id="IPR019405">
    <property type="entry name" value="Lactonase_7-beta_prop"/>
</dbReference>
<evidence type="ECO:0000256" key="1">
    <source>
        <dbReference type="ARBA" id="ARBA00005564"/>
    </source>
</evidence>
<dbReference type="PANTHER" id="PTHR30344:SF4">
    <property type="entry name" value="CYCLASE, PUTATIVE (AFU_ORTHOLOGUE AFUA_6G11580)-RELATED"/>
    <property type="match status" value="1"/>
</dbReference>
<dbReference type="InterPro" id="IPR050282">
    <property type="entry name" value="Cycloisomerase_2"/>
</dbReference>
<comment type="similarity">
    <text evidence="1">Belongs to the cycloisomerase 2 family.</text>
</comment>
<comment type="caution">
    <text evidence="3">The sequence shown here is derived from an EMBL/GenBank/DDBJ whole genome shotgun (WGS) entry which is preliminary data.</text>
</comment>
<sequence length="390" mass="41795">MPALKSCFILGVLATIVNAAVHELIVGTFVSKALYTLAFDDEDNSLELIANISTPVPSSWISLSHDKKHLYGTDYIYVGADHNRTIPPVYVGYTIHNSSSITLDKSLSGVRPCNGSSIYIIPSPNPPHAVYGADYWGTPGCGCVMSVDASGALSEVIQDFEYLNDSGVHGMSFSPGSQVLYSADTLGNYLWTHAIDPTTGRLGEVLGMAEGPSPKAHPRHVVTHPSGKAIYAVMEGSSEVAWYTVDSTTNVPTMQEPMYSLLPSGTNGFSYWGDTLALSASAKYLWATTRAKNDGVPGYIAVYELNCDGTIVKEKFLKETTTSGGVANALQPAEFSDRYAALTDNEIGFVEIWEMRGDGSDADVIARIDLADQGNARYASGCCANAVWLN</sequence>
<dbReference type="RefSeq" id="XP_017995818.1">
    <property type="nucleotide sequence ID" value="XM_018139977.1"/>
</dbReference>